<proteinExistence type="predicted"/>
<feature type="transmembrane region" description="Helical" evidence="1">
    <location>
        <begin position="36"/>
        <end position="56"/>
    </location>
</feature>
<dbReference type="GeneID" id="68115498"/>
<dbReference type="Proteomes" id="UP000444721">
    <property type="component" value="Unassembled WGS sequence"/>
</dbReference>
<reference evidence="2 3" key="1">
    <citation type="journal article" date="2019" name="Sci. Rep.">
        <title>Nanopore sequencing improves the draft genome of the human pathogenic amoeba Naegleria fowleri.</title>
        <authorList>
            <person name="Liechti N."/>
            <person name="Schurch N."/>
            <person name="Bruggmann R."/>
            <person name="Wittwer M."/>
        </authorList>
    </citation>
    <scope>NUCLEOTIDE SEQUENCE [LARGE SCALE GENOMIC DNA]</scope>
    <source>
        <strain evidence="2 3">ATCC 30894</strain>
    </source>
</reference>
<keyword evidence="1" id="KW-1133">Transmembrane helix</keyword>
<dbReference type="VEuPathDB" id="AmoebaDB:NfTy_090850"/>
<dbReference type="VEuPathDB" id="AmoebaDB:FDP41_008280"/>
<gene>
    <name evidence="2" type="ORF">FDP41_008280</name>
</gene>
<protein>
    <submittedName>
        <fullName evidence="2">Uncharacterized protein</fullName>
    </submittedName>
</protein>
<feature type="transmembrane region" description="Helical" evidence="1">
    <location>
        <begin position="366"/>
        <end position="392"/>
    </location>
</feature>
<evidence type="ECO:0000313" key="3">
    <source>
        <dbReference type="Proteomes" id="UP000444721"/>
    </source>
</evidence>
<dbReference type="OrthoDB" id="10376885at2759"/>
<dbReference type="AlphaFoldDB" id="A0A6A5BG07"/>
<keyword evidence="1" id="KW-0812">Transmembrane</keyword>
<feature type="transmembrane region" description="Helical" evidence="1">
    <location>
        <begin position="335"/>
        <end position="360"/>
    </location>
</feature>
<name>A0A6A5BG07_NAEFO</name>
<comment type="caution">
    <text evidence="2">The sequence shown here is derived from an EMBL/GenBank/DDBJ whole genome shotgun (WGS) entry which is preliminary data.</text>
</comment>
<keyword evidence="3" id="KW-1185">Reference proteome</keyword>
<evidence type="ECO:0000256" key="1">
    <source>
        <dbReference type="SAM" id="Phobius"/>
    </source>
</evidence>
<dbReference type="EMBL" id="VFQX01000060">
    <property type="protein sequence ID" value="KAF0973576.1"/>
    <property type="molecule type" value="Genomic_DNA"/>
</dbReference>
<dbReference type="OMA" id="ICYCTES"/>
<feature type="transmembrane region" description="Helical" evidence="1">
    <location>
        <begin position="481"/>
        <end position="506"/>
    </location>
</feature>
<feature type="transmembrane region" description="Helical" evidence="1">
    <location>
        <begin position="301"/>
        <end position="323"/>
    </location>
</feature>
<dbReference type="RefSeq" id="XP_044558289.1">
    <property type="nucleotide sequence ID" value="XM_044712117.1"/>
</dbReference>
<feature type="transmembrane region" description="Helical" evidence="1">
    <location>
        <begin position="404"/>
        <end position="427"/>
    </location>
</feature>
<sequence>MTISTCYATTTTTRSHSQLFTTSPSRTVHSPLTMKILFMSLLLVIFLFFISPSNVIHCISTSLRRQQDDHQHDIRKLNNNYYFENLQQDNNSYSVSQRNFGRFHQCVNYSSMAFFLPCLSCGDKIPDNFACLELIFPEKVERSIEWNWNSRNEFMYRSFSTSGENRNICSRVRKWEQVSKLNCHDVLCQSKDIIDLALKISNGETTIFDWFNYCKYCSKDYIFDLKTCHFNDDRFVDLRNNFPNLLLTCGATELGIPILVNSNTTGTIYGQTYETICYCTESDFFGYSCWYTAKQRTYYDFLSYLGLSLHAINFISIFFISFIPKFIYSLRLRRWRNIATMSLVLLCEASSIAGYITLIVGNSNLFIALEYCSLCIGYFSLIAWIKFWFHLVRFVKSKKYKSTWCSGICLLIVFLIFLALMLLWPILSMVIRMQIPTEFVVAMNFVLLLSILIAILTYIGLSCYIYFVMRKVSDIDLFQTWFLRFVFFSSAIITIMGVIHICMILFDFAYQDPTTGTLFFVAHVLLIILMVGVSYMEFEKSEFLEVYSCLCAYCRKKNSYLSILSEVNSEVNIASATVNEEEQTIHQNEDAQQILKKDPTV</sequence>
<keyword evidence="1" id="KW-0472">Membrane</keyword>
<accession>A0A6A5BG07</accession>
<dbReference type="VEuPathDB" id="AmoebaDB:NF0002520"/>
<feature type="transmembrane region" description="Helical" evidence="1">
    <location>
        <begin position="439"/>
        <end position="469"/>
    </location>
</feature>
<evidence type="ECO:0000313" key="2">
    <source>
        <dbReference type="EMBL" id="KAF0973576.1"/>
    </source>
</evidence>
<organism evidence="2 3">
    <name type="scientific">Naegleria fowleri</name>
    <name type="common">Brain eating amoeba</name>
    <dbReference type="NCBI Taxonomy" id="5763"/>
    <lineage>
        <taxon>Eukaryota</taxon>
        <taxon>Discoba</taxon>
        <taxon>Heterolobosea</taxon>
        <taxon>Tetramitia</taxon>
        <taxon>Eutetramitia</taxon>
        <taxon>Vahlkampfiidae</taxon>
        <taxon>Naegleria</taxon>
    </lineage>
</organism>
<feature type="transmembrane region" description="Helical" evidence="1">
    <location>
        <begin position="518"/>
        <end position="538"/>
    </location>
</feature>